<dbReference type="RefSeq" id="WP_111352778.1">
    <property type="nucleotide sequence ID" value="NZ_QHHQ01000024.1"/>
</dbReference>
<organism evidence="1 2">
    <name type="scientific">Acuticoccus sediminis</name>
    <dbReference type="NCBI Taxonomy" id="2184697"/>
    <lineage>
        <taxon>Bacteria</taxon>
        <taxon>Pseudomonadati</taxon>
        <taxon>Pseudomonadota</taxon>
        <taxon>Alphaproteobacteria</taxon>
        <taxon>Hyphomicrobiales</taxon>
        <taxon>Amorphaceae</taxon>
        <taxon>Acuticoccus</taxon>
    </lineage>
</organism>
<dbReference type="OrthoDB" id="7605307at2"/>
<name>A0A8B2NEK6_9HYPH</name>
<protein>
    <recommendedName>
        <fullName evidence="3">Uracil DNA glycosylase superfamily protein</fullName>
    </recommendedName>
</protein>
<accession>A0A8B2NEK6</accession>
<reference evidence="1 2" key="1">
    <citation type="submission" date="2018-05" db="EMBL/GenBank/DDBJ databases">
        <title>Acuticoccus sediminis sp. nov., isolated from deep-sea sediment of Indian Ocean.</title>
        <authorList>
            <person name="Liu X."/>
            <person name="Lai Q."/>
            <person name="Du Y."/>
            <person name="Sun F."/>
            <person name="Zhang X."/>
            <person name="Wang S."/>
            <person name="Shao Z."/>
        </authorList>
    </citation>
    <scope>NUCLEOTIDE SEQUENCE [LARGE SCALE GENOMIC DNA]</scope>
    <source>
        <strain evidence="1 2">PTG4-2</strain>
    </source>
</reference>
<sequence>MDEGLNALRERIEAAYIASGNALGWRFLMSPPAVLDGAQVAFIGLNPGGSVRPSEHAEFAMGAGSAYALESWAGHPPGCSPLQREVLLLFDRIGVAPDTVLAGNLVPFRSRDWGGLRNRKNALRFGGELWRDVLARAGCTLIVTMGAVVTDTIAPMLGCDRSMTRPIGWGKVKGVQSTFVGGTLVGLPHLSRYRVISRPQCSAPLEALFGTYWQ</sequence>
<gene>
    <name evidence="1" type="ORF">DLJ53_34095</name>
</gene>
<proteinExistence type="predicted"/>
<dbReference type="Proteomes" id="UP000249590">
    <property type="component" value="Unassembled WGS sequence"/>
</dbReference>
<evidence type="ECO:0008006" key="3">
    <source>
        <dbReference type="Google" id="ProtNLM"/>
    </source>
</evidence>
<dbReference type="AlphaFoldDB" id="A0A8B2NEK6"/>
<evidence type="ECO:0000313" key="2">
    <source>
        <dbReference type="Proteomes" id="UP000249590"/>
    </source>
</evidence>
<comment type="caution">
    <text evidence="1">The sequence shown here is derived from an EMBL/GenBank/DDBJ whole genome shotgun (WGS) entry which is preliminary data.</text>
</comment>
<dbReference type="EMBL" id="QHHQ01000024">
    <property type="protein sequence ID" value="RAH95677.1"/>
    <property type="molecule type" value="Genomic_DNA"/>
</dbReference>
<keyword evidence="2" id="KW-1185">Reference proteome</keyword>
<evidence type="ECO:0000313" key="1">
    <source>
        <dbReference type="EMBL" id="RAH95677.1"/>
    </source>
</evidence>